<proteinExistence type="predicted"/>
<protein>
    <submittedName>
        <fullName evidence="2">Uncharacterized protein</fullName>
    </submittedName>
</protein>
<gene>
    <name evidence="2" type="ORF">HTZ84_22235</name>
</gene>
<evidence type="ECO:0000256" key="1">
    <source>
        <dbReference type="SAM" id="MobiDB-lite"/>
    </source>
</evidence>
<dbReference type="RefSeq" id="WP_174682824.1">
    <property type="nucleotide sequence ID" value="NZ_JABUQZ010000003.1"/>
</dbReference>
<feature type="region of interest" description="Disordered" evidence="1">
    <location>
        <begin position="1"/>
        <end position="22"/>
    </location>
</feature>
<dbReference type="Proteomes" id="UP001016761">
    <property type="component" value="Unassembled WGS sequence"/>
</dbReference>
<sequence>MPDDSPYRSEGIQTPLHVPEPDTINSFAVTGDFGFNHVEGPFAVEKDGTKWTIAVPHDDVLSPSVLKDNEGDGCVLLADCEPVGGGLVETVHDPEGEGELHVVVDQYPRGDE</sequence>
<evidence type="ECO:0000313" key="3">
    <source>
        <dbReference type="Proteomes" id="UP001016761"/>
    </source>
</evidence>
<dbReference type="EMBL" id="JABUQZ010000003">
    <property type="protein sequence ID" value="NUC74986.1"/>
    <property type="molecule type" value="Genomic_DNA"/>
</dbReference>
<reference evidence="2 3" key="1">
    <citation type="submission" date="2020-06" db="EMBL/GenBank/DDBJ databases">
        <title>Haloterrigena sp. nov., an extremely halophilic archaeon isolated from a saline sediment.</title>
        <authorList>
            <person name="Liu B.-B."/>
        </authorList>
    </citation>
    <scope>NUCLEOTIDE SEQUENCE [LARGE SCALE GENOMIC DNA]</scope>
    <source>
        <strain evidence="2 3">SYSU A558-1</strain>
    </source>
</reference>
<keyword evidence="3" id="KW-1185">Reference proteome</keyword>
<name>A0ABX2LQ11_9EURY</name>
<accession>A0ABX2LQ11</accession>
<comment type="caution">
    <text evidence="2">The sequence shown here is derived from an EMBL/GenBank/DDBJ whole genome shotgun (WGS) entry which is preliminary data.</text>
</comment>
<organism evidence="2 3">
    <name type="scientific">Haloterrigena gelatinilytica</name>
    <dbReference type="NCBI Taxonomy" id="2741724"/>
    <lineage>
        <taxon>Archaea</taxon>
        <taxon>Methanobacteriati</taxon>
        <taxon>Methanobacteriota</taxon>
        <taxon>Stenosarchaea group</taxon>
        <taxon>Halobacteria</taxon>
        <taxon>Halobacteriales</taxon>
        <taxon>Natrialbaceae</taxon>
        <taxon>Haloterrigena</taxon>
    </lineage>
</organism>
<evidence type="ECO:0000313" key="2">
    <source>
        <dbReference type="EMBL" id="NUC74986.1"/>
    </source>
</evidence>